<dbReference type="CDD" id="cd00170">
    <property type="entry name" value="SEC14"/>
    <property type="match status" value="1"/>
</dbReference>
<dbReference type="AlphaFoldDB" id="A0A7R9J0Y3"/>
<evidence type="ECO:0000259" key="2">
    <source>
        <dbReference type="PROSITE" id="PS50191"/>
    </source>
</evidence>
<dbReference type="PROSITE" id="PS50191">
    <property type="entry name" value="CRAL_TRIO"/>
    <property type="match status" value="1"/>
</dbReference>
<gene>
    <name evidence="3" type="ORF">TCMB3V08_LOCUS2969</name>
</gene>
<dbReference type="InterPro" id="IPR001251">
    <property type="entry name" value="CRAL-TRIO_dom"/>
</dbReference>
<dbReference type="EMBL" id="OE179977">
    <property type="protein sequence ID" value="CAD7570264.1"/>
    <property type="molecule type" value="Genomic_DNA"/>
</dbReference>
<dbReference type="GO" id="GO:1902936">
    <property type="term" value="F:phosphatidylinositol bisphosphate binding"/>
    <property type="evidence" value="ECO:0007669"/>
    <property type="project" value="TreeGrafter"/>
</dbReference>
<accession>A0A7R9J0Y3</accession>
<proteinExistence type="predicted"/>
<protein>
    <submittedName>
        <fullName evidence="3">(California timema) hypothetical protein</fullName>
    </submittedName>
</protein>
<dbReference type="InterPro" id="IPR036273">
    <property type="entry name" value="CRAL/TRIO_N_dom_sf"/>
</dbReference>
<dbReference type="SUPFAM" id="SSF46938">
    <property type="entry name" value="CRAL/TRIO N-terminal domain"/>
    <property type="match status" value="1"/>
</dbReference>
<dbReference type="SUPFAM" id="SSF52087">
    <property type="entry name" value="CRAL/TRIO domain"/>
    <property type="match status" value="1"/>
</dbReference>
<feature type="region of interest" description="Disordered" evidence="1">
    <location>
        <begin position="425"/>
        <end position="449"/>
    </location>
</feature>
<feature type="domain" description="CRAL-TRIO" evidence="2">
    <location>
        <begin position="124"/>
        <end position="329"/>
    </location>
</feature>
<name>A0A7R9J0Y3_TIMCA</name>
<dbReference type="Gene3D" id="3.40.525.10">
    <property type="entry name" value="CRAL-TRIO lipid binding domain"/>
    <property type="match status" value="1"/>
</dbReference>
<evidence type="ECO:0000313" key="3">
    <source>
        <dbReference type="EMBL" id="CAD7570264.1"/>
    </source>
</evidence>
<organism evidence="3">
    <name type="scientific">Timema californicum</name>
    <name type="common">California timema</name>
    <name type="synonym">Walking stick</name>
    <dbReference type="NCBI Taxonomy" id="61474"/>
    <lineage>
        <taxon>Eukaryota</taxon>
        <taxon>Metazoa</taxon>
        <taxon>Ecdysozoa</taxon>
        <taxon>Arthropoda</taxon>
        <taxon>Hexapoda</taxon>
        <taxon>Insecta</taxon>
        <taxon>Pterygota</taxon>
        <taxon>Neoptera</taxon>
        <taxon>Polyneoptera</taxon>
        <taxon>Phasmatodea</taxon>
        <taxon>Timematodea</taxon>
        <taxon>Timematoidea</taxon>
        <taxon>Timematidae</taxon>
        <taxon>Timema</taxon>
    </lineage>
</organism>
<sequence length="449" mass="50987">MGQFPMRERPIPFELSTAPFNMAPQEKSGVQPLEEDPVIVKESISTLRELVAAEPKLHVRTDDLFMMKYLRCADLDPHRAFQRLANALVVLSSTAEDGEIEMKQYYKLKANCKDWFASTTPREQKEVLEQHITTMLRERDSNGRRVLICKLAFAAHTDLSSFSFGDDMEEVVVLVDTSSPVLLAACKDRVFECSDFANADPGKVTPYQWAHTDDLWLETALDEEETQKNGISIIVDAGNIPWKFLKFANPFNATFVGRKSDALPIRHIEHHVVNTSFFMNALIALVFPFLSNRTKESIHFHYQDRASLHKFINPEILPEEYGGKVPKIEYEEQEKYLHEKEDVLLVELNTTSALANYATEAGLDEVDLINVKKVKYLGHVIEMNGGNREYLKEGSRWSSIGIGKVDIEEVNPHLRGWSVENHLGKSTLSSPDRDSNLNLPVLSSRAQHD</sequence>
<dbReference type="Gene3D" id="1.10.8.20">
    <property type="entry name" value="N-terminal domain of phosphatidylinositol transfer protein sec14p"/>
    <property type="match status" value="1"/>
</dbReference>
<reference evidence="3" key="1">
    <citation type="submission" date="2020-11" db="EMBL/GenBank/DDBJ databases">
        <authorList>
            <person name="Tran Van P."/>
        </authorList>
    </citation>
    <scope>NUCLEOTIDE SEQUENCE</scope>
</reference>
<dbReference type="PANTHER" id="PTHR10174:SF226">
    <property type="entry name" value="CLAVESIN-1-LIKE PROTEIN"/>
    <property type="match status" value="1"/>
</dbReference>
<evidence type="ECO:0000256" key="1">
    <source>
        <dbReference type="SAM" id="MobiDB-lite"/>
    </source>
</evidence>
<dbReference type="GO" id="GO:0016020">
    <property type="term" value="C:membrane"/>
    <property type="evidence" value="ECO:0007669"/>
    <property type="project" value="TreeGrafter"/>
</dbReference>
<dbReference type="Pfam" id="PF00650">
    <property type="entry name" value="CRAL_TRIO"/>
    <property type="match status" value="1"/>
</dbReference>
<dbReference type="PANTHER" id="PTHR10174">
    <property type="entry name" value="ALPHA-TOCOPHEROL TRANSFER PROTEIN-RELATED"/>
    <property type="match status" value="1"/>
</dbReference>
<dbReference type="InterPro" id="IPR036865">
    <property type="entry name" value="CRAL-TRIO_dom_sf"/>
</dbReference>